<dbReference type="Pfam" id="PF00083">
    <property type="entry name" value="Sugar_tr"/>
    <property type="match status" value="1"/>
</dbReference>
<feature type="transmembrane region" description="Helical" evidence="16">
    <location>
        <begin position="20"/>
        <end position="46"/>
    </location>
</feature>
<feature type="transmembrane region" description="Helical" evidence="16">
    <location>
        <begin position="170"/>
        <end position="188"/>
    </location>
</feature>
<feature type="transmembrane region" description="Helical" evidence="16">
    <location>
        <begin position="106"/>
        <end position="126"/>
    </location>
</feature>
<keyword evidence="10 16" id="KW-1133">Transmembrane helix</keyword>
<dbReference type="InterPro" id="IPR003663">
    <property type="entry name" value="Sugar/inositol_transpt"/>
</dbReference>
<dbReference type="PANTHER" id="PTHR23503:SF54">
    <property type="entry name" value="MAJOR FACILITATOR SUPERFAMILY (MFS) PROFILE DOMAIN-CONTAINING PROTEIN"/>
    <property type="match status" value="1"/>
</dbReference>
<feature type="transmembrane region" description="Helical" evidence="16">
    <location>
        <begin position="315"/>
        <end position="336"/>
    </location>
</feature>
<evidence type="ECO:0000259" key="17">
    <source>
        <dbReference type="PROSITE" id="PS50850"/>
    </source>
</evidence>
<dbReference type="GO" id="GO:1990539">
    <property type="term" value="P:fructose import across plasma membrane"/>
    <property type="evidence" value="ECO:0007669"/>
    <property type="project" value="UniProtKB-ARBA"/>
</dbReference>
<evidence type="ECO:0000256" key="9">
    <source>
        <dbReference type="ARBA" id="ARBA00022692"/>
    </source>
</evidence>
<evidence type="ECO:0000256" key="2">
    <source>
        <dbReference type="ARBA" id="ARBA00004135"/>
    </source>
</evidence>
<feature type="transmembrane region" description="Helical" evidence="16">
    <location>
        <begin position="229"/>
        <end position="250"/>
    </location>
</feature>
<reference evidence="18" key="2">
    <citation type="submission" date="2025-09" db="UniProtKB">
        <authorList>
            <consortium name="Ensembl"/>
        </authorList>
    </citation>
    <scope>IDENTIFICATION</scope>
</reference>
<feature type="transmembrane region" description="Helical" evidence="16">
    <location>
        <begin position="385"/>
        <end position="402"/>
    </location>
</feature>
<reference evidence="18" key="1">
    <citation type="submission" date="2025-08" db="UniProtKB">
        <authorList>
            <consortium name="Ensembl"/>
        </authorList>
    </citation>
    <scope>IDENTIFICATION</scope>
</reference>
<feature type="transmembrane region" description="Helical" evidence="16">
    <location>
        <begin position="408"/>
        <end position="435"/>
    </location>
</feature>
<dbReference type="PROSITE" id="PS00217">
    <property type="entry name" value="SUGAR_TRANSPORT_2"/>
    <property type="match status" value="1"/>
</dbReference>
<dbReference type="GO" id="GO:0005353">
    <property type="term" value="F:fructose transmembrane transporter activity"/>
    <property type="evidence" value="ECO:0007669"/>
    <property type="project" value="UniProtKB-ARBA"/>
</dbReference>
<protein>
    <recommendedName>
        <fullName evidence="5">Solute carrier family 2, facilitated glucose transporter member 5</fullName>
    </recommendedName>
    <alternativeName>
        <fullName evidence="13">Fructose transporter</fullName>
    </alternativeName>
    <alternativeName>
        <fullName evidence="12">Glucose transporter type 5, small intestine</fullName>
    </alternativeName>
</protein>
<dbReference type="PANTHER" id="PTHR23503">
    <property type="entry name" value="SOLUTE CARRIER FAMILY 2"/>
    <property type="match status" value="1"/>
</dbReference>
<comment type="catalytic activity">
    <reaction evidence="1">
        <text>D-fructose(out) = D-fructose(in)</text>
        <dbReference type="Rhea" id="RHEA:60372"/>
        <dbReference type="ChEBI" id="CHEBI:37721"/>
    </reaction>
</comment>
<sequence>MNCLTLQFLFLPLPFFVTTVFSYLTVVSSFSTNIYCVLSAFVWCVYLQLNYPVLIAAIFICSIGGTFQYGFSISVMTSPSQFIKELVNKSCVERFDRILMDWEVSLIWSFTVSVFCIGGLLGSLIASSISSRFGRKRCLLLNNFWAILGAILMILSRTANSFEMIMVGRFLYGINAGIGLSAQAMYLTESAPKNLRAMVGVTIATALAIGKFCGQLLGIRELLGTEKSWPWLLGFNGFTALFQLCTLPLLPESPRFLLLERGDLQASEKAFRKLWGKKDHSKEVVEMLEEKAALQSIRSCSVLELFQNRTVRWQLLSIVIVFTSLQLCGINAVYFYSFDVFRAAGIQEHRLAYAALGTGLCELTTSIACSMIIESMGKKDLMFRGYIGMAASLGLLSVTVYFQKTVWWLPYCSMVLVFVFIFFFSSGPAATTIPLPGEILTQSFKSAGYTVGCTVNWTCLFVLGSLFPILVEHLGNFCFLIFLAVCLVCGFHVRFNMPETKDRTALEISAEFDRMHAKDKTSQKKNSSKICEIKAQETKL</sequence>
<feature type="transmembrane region" description="Helical" evidence="16">
    <location>
        <begin position="473"/>
        <end position="493"/>
    </location>
</feature>
<keyword evidence="19" id="KW-1185">Reference proteome</keyword>
<feature type="transmembrane region" description="Helical" evidence="16">
    <location>
        <begin position="138"/>
        <end position="158"/>
    </location>
</feature>
<evidence type="ECO:0000256" key="4">
    <source>
        <dbReference type="ARBA" id="ARBA00007004"/>
    </source>
</evidence>
<feature type="region of interest" description="Disordered" evidence="15">
    <location>
        <begin position="518"/>
        <end position="540"/>
    </location>
</feature>
<dbReference type="AlphaFoldDB" id="A0A3B3XFS0"/>
<proteinExistence type="inferred from homology"/>
<feature type="transmembrane region" description="Helical" evidence="16">
    <location>
        <begin position="53"/>
        <end position="71"/>
    </location>
</feature>
<keyword evidence="8" id="KW-0762">Sugar transport</keyword>
<dbReference type="PROSITE" id="PS50850">
    <property type="entry name" value="MFS"/>
    <property type="match status" value="1"/>
</dbReference>
<dbReference type="FunFam" id="1.20.1250.20:FF:001511">
    <property type="entry name" value="Solute carrier family 2, facilitated glucose transporter member 5"/>
    <property type="match status" value="1"/>
</dbReference>
<dbReference type="NCBIfam" id="TIGR00879">
    <property type="entry name" value="SP"/>
    <property type="match status" value="1"/>
</dbReference>
<evidence type="ECO:0000256" key="8">
    <source>
        <dbReference type="ARBA" id="ARBA00022597"/>
    </source>
</evidence>
<dbReference type="InterPro" id="IPR020846">
    <property type="entry name" value="MFS_dom"/>
</dbReference>
<comment type="subcellular location">
    <subcellularLocation>
        <location evidence="2">Cell membrane</location>
        <location evidence="2">Sarcolemma</location>
    </subcellularLocation>
    <subcellularLocation>
        <location evidence="3">Cell membrane</location>
        <topology evidence="3">Multi-pass membrane protein</topology>
    </subcellularLocation>
</comment>
<feature type="compositionally biased region" description="Basic and acidic residues" evidence="15">
    <location>
        <begin position="531"/>
        <end position="540"/>
    </location>
</feature>
<feature type="transmembrane region" description="Helical" evidence="16">
    <location>
        <begin position="351"/>
        <end position="373"/>
    </location>
</feature>
<evidence type="ECO:0000256" key="12">
    <source>
        <dbReference type="ARBA" id="ARBA00029961"/>
    </source>
</evidence>
<dbReference type="Gene3D" id="1.20.1250.20">
    <property type="entry name" value="MFS general substrate transporter like domains"/>
    <property type="match status" value="1"/>
</dbReference>
<keyword evidence="11 16" id="KW-0472">Membrane</keyword>
<evidence type="ECO:0000256" key="7">
    <source>
        <dbReference type="ARBA" id="ARBA00022475"/>
    </source>
</evidence>
<feature type="transmembrane region" description="Helical" evidence="16">
    <location>
        <begin position="447"/>
        <end position="467"/>
    </location>
</feature>
<dbReference type="InterPro" id="IPR045263">
    <property type="entry name" value="GLUT"/>
</dbReference>
<comment type="similarity">
    <text evidence="4">Belongs to the major facilitator superfamily. Sugar transporter (TC 2.A.1.1) family. Glucose transporter subfamily.</text>
</comment>
<feature type="transmembrane region" description="Helical" evidence="16">
    <location>
        <begin position="195"/>
        <end position="217"/>
    </location>
</feature>
<dbReference type="GO" id="GO:0055056">
    <property type="term" value="F:D-glucose transmembrane transporter activity"/>
    <property type="evidence" value="ECO:0007669"/>
    <property type="project" value="TreeGrafter"/>
</dbReference>
<dbReference type="InterPro" id="IPR005828">
    <property type="entry name" value="MFS_sugar_transport-like"/>
</dbReference>
<keyword evidence="6 14" id="KW-0813">Transport</keyword>
<evidence type="ECO:0000313" key="18">
    <source>
        <dbReference type="Ensembl" id="ENSPMEP00000013818.1"/>
    </source>
</evidence>
<evidence type="ECO:0000256" key="15">
    <source>
        <dbReference type="SAM" id="MobiDB-lite"/>
    </source>
</evidence>
<evidence type="ECO:0000313" key="19">
    <source>
        <dbReference type="Proteomes" id="UP000261480"/>
    </source>
</evidence>
<dbReference type="GO" id="GO:0046323">
    <property type="term" value="P:D-glucose import"/>
    <property type="evidence" value="ECO:0007669"/>
    <property type="project" value="TreeGrafter"/>
</dbReference>
<keyword evidence="9 16" id="KW-0812">Transmembrane</keyword>
<dbReference type="Proteomes" id="UP000261480">
    <property type="component" value="Unplaced"/>
</dbReference>
<keyword evidence="7" id="KW-1003">Cell membrane</keyword>
<feature type="domain" description="Major facilitator superfamily (MFS) profile" evidence="17">
    <location>
        <begin position="58"/>
        <end position="501"/>
    </location>
</feature>
<dbReference type="SUPFAM" id="SSF103473">
    <property type="entry name" value="MFS general substrate transporter"/>
    <property type="match status" value="1"/>
</dbReference>
<evidence type="ECO:0000256" key="10">
    <source>
        <dbReference type="ARBA" id="ARBA00022989"/>
    </source>
</evidence>
<dbReference type="STRING" id="48701.ENSPMEP00000013818"/>
<dbReference type="InterPro" id="IPR036259">
    <property type="entry name" value="MFS_trans_sf"/>
</dbReference>
<evidence type="ECO:0000256" key="3">
    <source>
        <dbReference type="ARBA" id="ARBA00004651"/>
    </source>
</evidence>
<dbReference type="GO" id="GO:0070837">
    <property type="term" value="P:dehydroascorbic acid transport"/>
    <property type="evidence" value="ECO:0007669"/>
    <property type="project" value="TreeGrafter"/>
</dbReference>
<evidence type="ECO:0000256" key="5">
    <source>
        <dbReference type="ARBA" id="ARBA00015973"/>
    </source>
</evidence>
<organism evidence="18 19">
    <name type="scientific">Poecilia mexicana</name>
    <dbReference type="NCBI Taxonomy" id="48701"/>
    <lineage>
        <taxon>Eukaryota</taxon>
        <taxon>Metazoa</taxon>
        <taxon>Chordata</taxon>
        <taxon>Craniata</taxon>
        <taxon>Vertebrata</taxon>
        <taxon>Euteleostomi</taxon>
        <taxon>Actinopterygii</taxon>
        <taxon>Neopterygii</taxon>
        <taxon>Teleostei</taxon>
        <taxon>Neoteleostei</taxon>
        <taxon>Acanthomorphata</taxon>
        <taxon>Ovalentaria</taxon>
        <taxon>Atherinomorphae</taxon>
        <taxon>Cyprinodontiformes</taxon>
        <taxon>Poeciliidae</taxon>
        <taxon>Poeciliinae</taxon>
        <taxon>Poecilia</taxon>
    </lineage>
</organism>
<dbReference type="Ensembl" id="ENSPMET00000021621.1">
    <property type="protein sequence ID" value="ENSPMEP00000013818.1"/>
    <property type="gene ID" value="ENSPMEG00000016217.1"/>
</dbReference>
<dbReference type="GO" id="GO:0042383">
    <property type="term" value="C:sarcolemma"/>
    <property type="evidence" value="ECO:0007669"/>
    <property type="project" value="UniProtKB-SubCell"/>
</dbReference>
<name>A0A3B3XFS0_9TELE</name>
<accession>A0A3B3XFS0</accession>
<dbReference type="PRINTS" id="PR00171">
    <property type="entry name" value="SUGRTRNSPORT"/>
</dbReference>
<dbReference type="InterPro" id="IPR005829">
    <property type="entry name" value="Sugar_transporter_CS"/>
</dbReference>
<evidence type="ECO:0000256" key="11">
    <source>
        <dbReference type="ARBA" id="ARBA00023136"/>
    </source>
</evidence>
<evidence type="ECO:0000256" key="14">
    <source>
        <dbReference type="RuleBase" id="RU003346"/>
    </source>
</evidence>
<evidence type="ECO:0000256" key="6">
    <source>
        <dbReference type="ARBA" id="ARBA00022448"/>
    </source>
</evidence>
<evidence type="ECO:0000256" key="1">
    <source>
        <dbReference type="ARBA" id="ARBA00000590"/>
    </source>
</evidence>
<evidence type="ECO:0000256" key="13">
    <source>
        <dbReference type="ARBA" id="ARBA00031099"/>
    </source>
</evidence>
<evidence type="ECO:0000256" key="16">
    <source>
        <dbReference type="SAM" id="Phobius"/>
    </source>
</evidence>